<evidence type="ECO:0000259" key="5">
    <source>
        <dbReference type="Pfam" id="PF13693"/>
    </source>
</evidence>
<keyword evidence="3" id="KW-0238">DNA-binding</keyword>
<comment type="caution">
    <text evidence="6">The sequence shown here is derived from an EMBL/GenBank/DDBJ whole genome shotgun (WGS) entry which is preliminary data.</text>
</comment>
<feature type="domain" description="Ner winged helix-turn-helix DNA-binding" evidence="5">
    <location>
        <begin position="5"/>
        <end position="74"/>
    </location>
</feature>
<dbReference type="AlphaFoldDB" id="A0AAW3T061"/>
<sequence length="75" mass="8591">MENNDWYPADIIASLRKKGTTLASVSRKSGLALSTLANALTRHWLKGERLIAEALNKRSEEIWPSRYQSDRNEFN</sequence>
<comment type="similarity">
    <text evidence="1">Belongs to the ner transcriptional regulatory family.</text>
</comment>
<dbReference type="Gene3D" id="1.10.260.40">
    <property type="entry name" value="lambda repressor-like DNA-binding domains"/>
    <property type="match status" value="1"/>
</dbReference>
<keyword evidence="2" id="KW-0805">Transcription regulation</keyword>
<evidence type="ECO:0000256" key="3">
    <source>
        <dbReference type="ARBA" id="ARBA00023125"/>
    </source>
</evidence>
<dbReference type="RefSeq" id="WP_181846022.1">
    <property type="nucleotide sequence ID" value="NZ_JACERJ010000015.1"/>
</dbReference>
<keyword evidence="4" id="KW-0804">Transcription</keyword>
<evidence type="ECO:0000313" key="6">
    <source>
        <dbReference type="EMBL" id="MBA5205917.1"/>
    </source>
</evidence>
<evidence type="ECO:0000256" key="1">
    <source>
        <dbReference type="ARBA" id="ARBA00006157"/>
    </source>
</evidence>
<dbReference type="Pfam" id="PF13693">
    <property type="entry name" value="HTH_35"/>
    <property type="match status" value="1"/>
</dbReference>
<name>A0AAW3T061_9GAMM</name>
<dbReference type="InterPro" id="IPR010982">
    <property type="entry name" value="Lambda_DNA-bd_dom_sf"/>
</dbReference>
<evidence type="ECO:0000256" key="4">
    <source>
        <dbReference type="ARBA" id="ARBA00023163"/>
    </source>
</evidence>
<dbReference type="SUPFAM" id="SSF47413">
    <property type="entry name" value="lambda repressor-like DNA-binding domains"/>
    <property type="match status" value="1"/>
</dbReference>
<reference evidence="6 7" key="1">
    <citation type="submission" date="2020-07" db="EMBL/GenBank/DDBJ databases">
        <title>Characterization of Pectobacterium aroidearum strains causing soft rot on Amorphophallus konjac.</title>
        <authorList>
            <person name="Xie H."/>
        </authorList>
    </citation>
    <scope>NUCLEOTIDE SEQUENCE [LARGE SCALE GENOMIC DNA]</scope>
    <source>
        <strain evidence="6 7">MY7</strain>
    </source>
</reference>
<organism evidence="6 7">
    <name type="scientific">Pectobacterium aroidearum</name>
    <dbReference type="NCBI Taxonomy" id="1201031"/>
    <lineage>
        <taxon>Bacteria</taxon>
        <taxon>Pseudomonadati</taxon>
        <taxon>Pseudomonadota</taxon>
        <taxon>Gammaproteobacteria</taxon>
        <taxon>Enterobacterales</taxon>
        <taxon>Pectobacteriaceae</taxon>
        <taxon>Pectobacterium</taxon>
    </lineage>
</organism>
<accession>A0AAW3T061</accession>
<evidence type="ECO:0000256" key="2">
    <source>
        <dbReference type="ARBA" id="ARBA00023015"/>
    </source>
</evidence>
<protein>
    <submittedName>
        <fullName evidence="6">Helix-turn-helix domain-containing protein</fullName>
    </submittedName>
</protein>
<proteinExistence type="inferred from homology"/>
<dbReference type="Proteomes" id="UP000557749">
    <property type="component" value="Unassembled WGS sequence"/>
</dbReference>
<gene>
    <name evidence="6" type="ORF">H2Y57_19750</name>
</gene>
<dbReference type="GO" id="GO:0003677">
    <property type="term" value="F:DNA binding"/>
    <property type="evidence" value="ECO:0007669"/>
    <property type="project" value="UniProtKB-KW"/>
</dbReference>
<evidence type="ECO:0000313" key="7">
    <source>
        <dbReference type="Proteomes" id="UP000557749"/>
    </source>
</evidence>
<dbReference type="EMBL" id="JACERJ010000015">
    <property type="protein sequence ID" value="MBA5205917.1"/>
    <property type="molecule type" value="Genomic_DNA"/>
</dbReference>
<dbReference type="InterPro" id="IPR038722">
    <property type="entry name" value="Ner_HTH_dom"/>
</dbReference>